<feature type="compositionally biased region" description="Low complexity" evidence="1">
    <location>
        <begin position="59"/>
        <end position="77"/>
    </location>
</feature>
<evidence type="ECO:0000313" key="3">
    <source>
        <dbReference type="Proteomes" id="UP000008022"/>
    </source>
</evidence>
<dbReference type="AlphaFoldDB" id="A0A0E0QPT4"/>
<feature type="region of interest" description="Disordered" evidence="1">
    <location>
        <begin position="1"/>
        <end position="22"/>
    </location>
</feature>
<dbReference type="Proteomes" id="UP000008022">
    <property type="component" value="Unassembled WGS sequence"/>
</dbReference>
<keyword evidence="3" id="KW-1185">Reference proteome</keyword>
<accession>A0A0E0QPT4</accession>
<dbReference type="EnsemblPlants" id="ORUFI09G06290.1">
    <property type="protein sequence ID" value="ORUFI09G06290.1"/>
    <property type="gene ID" value="ORUFI09G06290"/>
</dbReference>
<feature type="compositionally biased region" description="Pro residues" evidence="1">
    <location>
        <begin position="82"/>
        <end position="91"/>
    </location>
</feature>
<feature type="region of interest" description="Disordered" evidence="1">
    <location>
        <begin position="53"/>
        <end position="100"/>
    </location>
</feature>
<feature type="compositionally biased region" description="Basic and acidic residues" evidence="1">
    <location>
        <begin position="1"/>
        <end position="14"/>
    </location>
</feature>
<sequence>MSRRNLQEPEHGGAEEEDRLVAAGDGEAYVATWVVDDISDKVLELVLLRLHSDPPPASSAPRPSASASAASSSSMPPTVQCLPPPLPCPPRARPRRPLPRRWRRGLPCGVRPRLQAGSRLRLPPLTRLRPGHRLLDDRRDSDSRCCPDGLIVCEPLTRRYQMVAVPTSEMRRRGSLGAFLAA</sequence>
<proteinExistence type="predicted"/>
<dbReference type="Gramene" id="ORUFI09G06290.1">
    <property type="protein sequence ID" value="ORUFI09G06290.1"/>
    <property type="gene ID" value="ORUFI09G06290"/>
</dbReference>
<evidence type="ECO:0000256" key="1">
    <source>
        <dbReference type="SAM" id="MobiDB-lite"/>
    </source>
</evidence>
<name>A0A0E0QPT4_ORYRU</name>
<organism evidence="2 3">
    <name type="scientific">Oryza rufipogon</name>
    <name type="common">Brownbeard rice</name>
    <name type="synonym">Asian wild rice</name>
    <dbReference type="NCBI Taxonomy" id="4529"/>
    <lineage>
        <taxon>Eukaryota</taxon>
        <taxon>Viridiplantae</taxon>
        <taxon>Streptophyta</taxon>
        <taxon>Embryophyta</taxon>
        <taxon>Tracheophyta</taxon>
        <taxon>Spermatophyta</taxon>
        <taxon>Magnoliopsida</taxon>
        <taxon>Liliopsida</taxon>
        <taxon>Poales</taxon>
        <taxon>Poaceae</taxon>
        <taxon>BOP clade</taxon>
        <taxon>Oryzoideae</taxon>
        <taxon>Oryzeae</taxon>
        <taxon>Oryzinae</taxon>
        <taxon>Oryza</taxon>
    </lineage>
</organism>
<dbReference type="HOGENOM" id="CLU_1484335_0_0_1"/>
<protein>
    <submittedName>
        <fullName evidence="2">Uncharacterized protein</fullName>
    </submittedName>
</protein>
<evidence type="ECO:0000313" key="2">
    <source>
        <dbReference type="EnsemblPlants" id="ORUFI09G06290.1"/>
    </source>
</evidence>
<reference evidence="3" key="1">
    <citation type="submission" date="2013-06" db="EMBL/GenBank/DDBJ databases">
        <authorList>
            <person name="Zhao Q."/>
        </authorList>
    </citation>
    <scope>NUCLEOTIDE SEQUENCE</scope>
    <source>
        <strain evidence="3">cv. W1943</strain>
    </source>
</reference>
<reference evidence="2" key="2">
    <citation type="submission" date="2015-06" db="UniProtKB">
        <authorList>
            <consortium name="EnsemblPlants"/>
        </authorList>
    </citation>
    <scope>IDENTIFICATION</scope>
</reference>